<dbReference type="Gene3D" id="1.20.120.550">
    <property type="entry name" value="Membrane associated eicosanoid/glutathione metabolism-like domain"/>
    <property type="match status" value="1"/>
</dbReference>
<comment type="subcellular location">
    <subcellularLocation>
        <location evidence="1">Membrane</location>
    </subcellularLocation>
</comment>
<dbReference type="STRING" id="1581680.BN1209_1383"/>
<dbReference type="HOGENOM" id="CLU_134926_1_0_4"/>
<feature type="transmembrane region" description="Helical" evidence="5">
    <location>
        <begin position="72"/>
        <end position="94"/>
    </location>
</feature>
<reference evidence="7" key="1">
    <citation type="submission" date="2014-12" db="EMBL/GenBank/DDBJ databases">
        <authorList>
            <person name="Salcher M.M."/>
        </authorList>
    </citation>
    <scope>NUCLEOTIDE SEQUENCE [LARGE SCALE GENOMIC DNA]</scope>
    <source>
        <strain evidence="7">MMS-10A-171</strain>
    </source>
</reference>
<dbReference type="AlphaFoldDB" id="A0A0B7J0W6"/>
<dbReference type="GO" id="GO:0016020">
    <property type="term" value="C:membrane"/>
    <property type="evidence" value="ECO:0007669"/>
    <property type="project" value="UniProtKB-SubCell"/>
</dbReference>
<keyword evidence="3 5" id="KW-1133">Transmembrane helix</keyword>
<evidence type="ECO:0000256" key="3">
    <source>
        <dbReference type="ARBA" id="ARBA00022989"/>
    </source>
</evidence>
<dbReference type="EMBL" id="LN794158">
    <property type="protein sequence ID" value="CEN56422.1"/>
    <property type="molecule type" value="Genomic_DNA"/>
</dbReference>
<evidence type="ECO:0000256" key="2">
    <source>
        <dbReference type="ARBA" id="ARBA00022692"/>
    </source>
</evidence>
<name>A0A0B7J0W6_9PROT</name>
<dbReference type="OrthoDB" id="8537976at2"/>
<proteinExistence type="predicted"/>
<organism evidence="6 7">
    <name type="scientific">Candidatus Methylopumilus turicensis</name>
    <dbReference type="NCBI Taxonomy" id="1581680"/>
    <lineage>
        <taxon>Bacteria</taxon>
        <taxon>Pseudomonadati</taxon>
        <taxon>Pseudomonadota</taxon>
        <taxon>Betaproteobacteria</taxon>
        <taxon>Nitrosomonadales</taxon>
        <taxon>Methylophilaceae</taxon>
        <taxon>Candidatus Methylopumilus</taxon>
    </lineage>
</organism>
<feature type="transmembrane region" description="Helical" evidence="5">
    <location>
        <begin position="106"/>
        <end position="124"/>
    </location>
</feature>
<evidence type="ECO:0000313" key="6">
    <source>
        <dbReference type="EMBL" id="CEN56422.1"/>
    </source>
</evidence>
<evidence type="ECO:0000256" key="5">
    <source>
        <dbReference type="SAM" id="Phobius"/>
    </source>
</evidence>
<dbReference type="PANTHER" id="PTHR35814">
    <property type="match status" value="1"/>
</dbReference>
<dbReference type="InterPro" id="IPR001129">
    <property type="entry name" value="Membr-assoc_MAPEG"/>
</dbReference>
<dbReference type="InterPro" id="IPR023352">
    <property type="entry name" value="MAPEG-like_dom_sf"/>
</dbReference>
<accession>A0A0B7J0W6</accession>
<gene>
    <name evidence="6" type="ORF">BN1209_1383</name>
</gene>
<keyword evidence="2 5" id="KW-0812">Transmembrane</keyword>
<dbReference type="SUPFAM" id="SSF161084">
    <property type="entry name" value="MAPEG domain-like"/>
    <property type="match status" value="1"/>
</dbReference>
<feature type="transmembrane region" description="Helical" evidence="5">
    <location>
        <begin position="6"/>
        <end position="22"/>
    </location>
</feature>
<evidence type="ECO:0000313" key="7">
    <source>
        <dbReference type="Proteomes" id="UP000056322"/>
    </source>
</evidence>
<dbReference type="PANTHER" id="PTHR35814:SF1">
    <property type="entry name" value="GLUTATHIONE S-TRANSFERASE-RELATED"/>
    <property type="match status" value="1"/>
</dbReference>
<protein>
    <submittedName>
        <fullName evidence="6">Membrane-associated protein in eicosanoid and glutathione metabolism (MAPEG)</fullName>
    </submittedName>
</protein>
<keyword evidence="4 5" id="KW-0472">Membrane</keyword>
<dbReference type="RefSeq" id="WP_045751516.1">
    <property type="nucleotide sequence ID" value="NZ_LN794158.1"/>
</dbReference>
<keyword evidence="7" id="KW-1185">Reference proteome</keyword>
<evidence type="ECO:0000256" key="1">
    <source>
        <dbReference type="ARBA" id="ARBA00004370"/>
    </source>
</evidence>
<sequence length="132" mass="14677">MQLHITSYYAAVLALLFILLSIKTIKTRRQHKVAIGDGGEKSILRASRVHANFAEYVPLTILLIGMLEMQGFTTLIIHSLGILLVLARVAHAYGVSQTNENFKFRIFGTATTINIIAICALLLLTKSFFQPF</sequence>
<dbReference type="KEGG" id="mbac:BN1209_1383"/>
<dbReference type="Proteomes" id="UP000056322">
    <property type="component" value="Chromosome 1"/>
</dbReference>
<dbReference type="Pfam" id="PF01124">
    <property type="entry name" value="MAPEG"/>
    <property type="match status" value="1"/>
</dbReference>
<evidence type="ECO:0000256" key="4">
    <source>
        <dbReference type="ARBA" id="ARBA00023136"/>
    </source>
</evidence>